<name>A0ABQ2W676_9ACTN</name>
<proteinExistence type="predicted"/>
<gene>
    <name evidence="1" type="ORF">GCM10015535_58510</name>
</gene>
<dbReference type="Proteomes" id="UP000660675">
    <property type="component" value="Unassembled WGS sequence"/>
</dbReference>
<accession>A0ABQ2W676</accession>
<dbReference type="RefSeq" id="WP_189547265.1">
    <property type="nucleotide sequence ID" value="NZ_BMTF01000026.1"/>
</dbReference>
<evidence type="ECO:0000313" key="2">
    <source>
        <dbReference type="Proteomes" id="UP000660675"/>
    </source>
</evidence>
<protein>
    <submittedName>
        <fullName evidence="1">Uncharacterized protein</fullName>
    </submittedName>
</protein>
<evidence type="ECO:0000313" key="1">
    <source>
        <dbReference type="EMBL" id="GGV94063.1"/>
    </source>
</evidence>
<organism evidence="1 2">
    <name type="scientific">Streptomyces gelaticus</name>
    <dbReference type="NCBI Taxonomy" id="285446"/>
    <lineage>
        <taxon>Bacteria</taxon>
        <taxon>Bacillati</taxon>
        <taxon>Actinomycetota</taxon>
        <taxon>Actinomycetes</taxon>
        <taxon>Kitasatosporales</taxon>
        <taxon>Streptomycetaceae</taxon>
        <taxon>Streptomyces</taxon>
    </lineage>
</organism>
<comment type="caution">
    <text evidence="1">The sequence shown here is derived from an EMBL/GenBank/DDBJ whole genome shotgun (WGS) entry which is preliminary data.</text>
</comment>
<sequence length="68" mass="7585">MSGVGSFFHEDEHPWLHKRVRDVASRGEGQLTAIVHEETNGRTVRVAHIRPASGIEWTTAADNIQLIP</sequence>
<reference evidence="2" key="1">
    <citation type="journal article" date="2019" name="Int. J. Syst. Evol. Microbiol.">
        <title>The Global Catalogue of Microorganisms (GCM) 10K type strain sequencing project: providing services to taxonomists for standard genome sequencing and annotation.</title>
        <authorList>
            <consortium name="The Broad Institute Genomics Platform"/>
            <consortium name="The Broad Institute Genome Sequencing Center for Infectious Disease"/>
            <person name="Wu L."/>
            <person name="Ma J."/>
        </authorList>
    </citation>
    <scope>NUCLEOTIDE SEQUENCE [LARGE SCALE GENOMIC DNA]</scope>
    <source>
        <strain evidence="2">JCM 4376</strain>
    </source>
</reference>
<dbReference type="EMBL" id="BMTF01000026">
    <property type="protein sequence ID" value="GGV94063.1"/>
    <property type="molecule type" value="Genomic_DNA"/>
</dbReference>
<keyword evidence="2" id="KW-1185">Reference proteome</keyword>